<feature type="binding site" evidence="10">
    <location>
        <position position="46"/>
    </location>
    <ligand>
        <name>ATP</name>
        <dbReference type="ChEBI" id="CHEBI:30616"/>
    </ligand>
</feature>
<keyword evidence="7 10" id="KW-0460">Magnesium</keyword>
<evidence type="ECO:0000256" key="10">
    <source>
        <dbReference type="HAMAP-Rule" id="MF_00558"/>
    </source>
</evidence>
<evidence type="ECO:0000256" key="4">
    <source>
        <dbReference type="ARBA" id="ARBA00022723"/>
    </source>
</evidence>
<keyword evidence="6 10" id="KW-0067">ATP-binding</keyword>
<comment type="catalytic activity">
    <reaction evidence="8">
        <text>succinate + ATP + CoA = succinyl-CoA + ADP + phosphate</text>
        <dbReference type="Rhea" id="RHEA:17661"/>
        <dbReference type="ChEBI" id="CHEBI:30031"/>
        <dbReference type="ChEBI" id="CHEBI:30616"/>
        <dbReference type="ChEBI" id="CHEBI:43474"/>
        <dbReference type="ChEBI" id="CHEBI:57287"/>
        <dbReference type="ChEBI" id="CHEBI:57292"/>
        <dbReference type="ChEBI" id="CHEBI:456216"/>
        <dbReference type="EC" id="6.2.1.5"/>
    </reaction>
    <physiologicalReaction direction="right-to-left" evidence="8">
        <dbReference type="Rhea" id="RHEA:17663"/>
    </physiologicalReaction>
</comment>
<comment type="similarity">
    <text evidence="1 10">Belongs to the succinate/malate CoA ligase beta subunit family.</text>
</comment>
<dbReference type="PANTHER" id="PTHR11815">
    <property type="entry name" value="SUCCINYL-COA SYNTHETASE BETA CHAIN"/>
    <property type="match status" value="1"/>
</dbReference>
<dbReference type="GO" id="GO:0000287">
    <property type="term" value="F:magnesium ion binding"/>
    <property type="evidence" value="ECO:0007669"/>
    <property type="project" value="UniProtKB-UniRule"/>
</dbReference>
<organism evidence="12 13">
    <name type="scientific">Psychrobacter phenylpyruvicus</name>
    <dbReference type="NCBI Taxonomy" id="29432"/>
    <lineage>
        <taxon>Bacteria</taxon>
        <taxon>Pseudomonadati</taxon>
        <taxon>Pseudomonadota</taxon>
        <taxon>Gammaproteobacteria</taxon>
        <taxon>Moraxellales</taxon>
        <taxon>Moraxellaceae</taxon>
        <taxon>Psychrobacter</taxon>
    </lineage>
</organism>
<dbReference type="InterPro" id="IPR016102">
    <property type="entry name" value="Succinyl-CoA_synth-like"/>
</dbReference>
<dbReference type="EMBL" id="UGVC01000001">
    <property type="protein sequence ID" value="SUD91774.1"/>
    <property type="molecule type" value="Genomic_DNA"/>
</dbReference>
<dbReference type="FunFam" id="3.30.470.20:FF:000002">
    <property type="entry name" value="Succinate--CoA ligase [ADP-forming] subunit beta"/>
    <property type="match status" value="1"/>
</dbReference>
<dbReference type="EC" id="6.2.1.5" evidence="10"/>
<dbReference type="GO" id="GO:0005829">
    <property type="term" value="C:cytosol"/>
    <property type="evidence" value="ECO:0007669"/>
    <property type="project" value="TreeGrafter"/>
</dbReference>
<evidence type="ECO:0000256" key="2">
    <source>
        <dbReference type="ARBA" id="ARBA00022532"/>
    </source>
</evidence>
<gene>
    <name evidence="10 12" type="primary">sucC</name>
    <name evidence="12" type="ORF">NCTC10526_02145</name>
</gene>
<dbReference type="PROSITE" id="PS50975">
    <property type="entry name" value="ATP_GRASP"/>
    <property type="match status" value="1"/>
</dbReference>
<evidence type="ECO:0000313" key="12">
    <source>
        <dbReference type="EMBL" id="SUD91774.1"/>
    </source>
</evidence>
<comment type="subunit">
    <text evidence="10">Heterotetramer of two alpha and two beta subunits.</text>
</comment>
<evidence type="ECO:0000256" key="8">
    <source>
        <dbReference type="ARBA" id="ARBA00050563"/>
    </source>
</evidence>
<feature type="binding site" evidence="10">
    <location>
        <position position="265"/>
    </location>
    <ligand>
        <name>substrate</name>
        <note>ligand shared with subunit alpha</note>
    </ligand>
</feature>
<evidence type="ECO:0000256" key="3">
    <source>
        <dbReference type="ARBA" id="ARBA00022598"/>
    </source>
</evidence>
<dbReference type="SUPFAM" id="SSF52210">
    <property type="entry name" value="Succinyl-CoA synthetase domains"/>
    <property type="match status" value="1"/>
</dbReference>
<dbReference type="Pfam" id="PF08442">
    <property type="entry name" value="ATP-grasp_2"/>
    <property type="match status" value="1"/>
</dbReference>
<keyword evidence="2 10" id="KW-0816">Tricarboxylic acid cycle</keyword>
<dbReference type="STRING" id="1123034.GCA_000685805_01603"/>
<comment type="caution">
    <text evidence="10">Lacks conserved residue(s) required for the propagation of feature annotation.</text>
</comment>
<feature type="binding site" evidence="10">
    <location>
        <position position="214"/>
    </location>
    <ligand>
        <name>Mg(2+)</name>
        <dbReference type="ChEBI" id="CHEBI:18420"/>
    </ligand>
</feature>
<evidence type="ECO:0000256" key="5">
    <source>
        <dbReference type="ARBA" id="ARBA00022741"/>
    </source>
</evidence>
<evidence type="ECO:0000256" key="6">
    <source>
        <dbReference type="ARBA" id="ARBA00022840"/>
    </source>
</evidence>
<dbReference type="FunFam" id="3.30.1490.20:FF:000002">
    <property type="entry name" value="Succinate--CoA ligase [ADP-forming] subunit beta"/>
    <property type="match status" value="1"/>
</dbReference>
<dbReference type="GO" id="GO:0004775">
    <property type="term" value="F:succinate-CoA ligase (ADP-forming) activity"/>
    <property type="evidence" value="ECO:0007669"/>
    <property type="project" value="UniProtKB-UniRule"/>
</dbReference>
<feature type="domain" description="ATP-grasp" evidence="11">
    <location>
        <begin position="9"/>
        <end position="230"/>
    </location>
</feature>
<dbReference type="InterPro" id="IPR005811">
    <property type="entry name" value="SUCC_ACL_C"/>
</dbReference>
<reference evidence="12 13" key="1">
    <citation type="submission" date="2018-06" db="EMBL/GenBank/DDBJ databases">
        <authorList>
            <consortium name="Pathogen Informatics"/>
            <person name="Doyle S."/>
        </authorList>
    </citation>
    <scope>NUCLEOTIDE SEQUENCE [LARGE SCALE GENOMIC DNA]</scope>
    <source>
        <strain evidence="12 13">NCTC10526</strain>
    </source>
</reference>
<dbReference type="InterPro" id="IPR013650">
    <property type="entry name" value="ATP-grasp_succ-CoA_synth-type"/>
</dbReference>
<evidence type="ECO:0000256" key="7">
    <source>
        <dbReference type="ARBA" id="ARBA00022842"/>
    </source>
</evidence>
<comment type="catalytic activity">
    <reaction evidence="9">
        <text>GTP + succinate + CoA = succinyl-CoA + GDP + phosphate</text>
        <dbReference type="Rhea" id="RHEA:22120"/>
        <dbReference type="ChEBI" id="CHEBI:30031"/>
        <dbReference type="ChEBI" id="CHEBI:37565"/>
        <dbReference type="ChEBI" id="CHEBI:43474"/>
        <dbReference type="ChEBI" id="CHEBI:57287"/>
        <dbReference type="ChEBI" id="CHEBI:57292"/>
        <dbReference type="ChEBI" id="CHEBI:58189"/>
    </reaction>
    <physiologicalReaction direction="right-to-left" evidence="9">
        <dbReference type="Rhea" id="RHEA:22122"/>
    </physiologicalReaction>
</comment>
<accession>A0A379LPT1</accession>
<feature type="binding site" evidence="10">
    <location>
        <position position="108"/>
    </location>
    <ligand>
        <name>ATP</name>
        <dbReference type="ChEBI" id="CHEBI:30616"/>
    </ligand>
</feature>
<dbReference type="Gene3D" id="3.40.50.261">
    <property type="entry name" value="Succinyl-CoA synthetase domains"/>
    <property type="match status" value="1"/>
</dbReference>
<dbReference type="Proteomes" id="UP000254123">
    <property type="component" value="Unassembled WGS sequence"/>
</dbReference>
<keyword evidence="4 10" id="KW-0479">Metal-binding</keyword>
<dbReference type="GO" id="GO:0042709">
    <property type="term" value="C:succinate-CoA ligase complex"/>
    <property type="evidence" value="ECO:0007669"/>
    <property type="project" value="TreeGrafter"/>
</dbReference>
<dbReference type="HAMAP" id="MF_00558">
    <property type="entry name" value="Succ_CoA_beta"/>
    <property type="match status" value="1"/>
</dbReference>
<sequence>MNLHEYQAKLLLESYGLPIQKGIIAYNGEEAAEAFDKTPTDVAVIKAQVHAGGRGKAGGVKLAKTREEAKEIAESLIGTNLVTYQTDAEGQPVNFVLVAEDMYPVQTELYLGAVVDRATRRVTFMASTEGGVEIEKVAEETPEKIFSITVDPLVGLMPFQAREVGFKLGLEGKQINQFVKLMTGAYQAFIENDFDMIEINPLAVRENGELACVDGKIGVDSNALFRQPKIAELHDPSQENERELKAAEFDLNYVALEGNIGCMVNGAGLAMATMDIIKLYGGKPANFLDVGGGATKDRVVEAFKIILEDDSVQGVLINIFGGIVRCDMIAEAIIAAVKEVNVTVPVVVRLEGNNAELGAKLLDESDVEVISAQGLSDAAQKIVDAVKTA</sequence>
<dbReference type="PROSITE" id="PS01217">
    <property type="entry name" value="SUCCINYL_COA_LIG_3"/>
    <property type="match status" value="1"/>
</dbReference>
<evidence type="ECO:0000313" key="13">
    <source>
        <dbReference type="Proteomes" id="UP000254123"/>
    </source>
</evidence>
<dbReference type="GO" id="GO:0006104">
    <property type="term" value="P:succinyl-CoA metabolic process"/>
    <property type="evidence" value="ECO:0007669"/>
    <property type="project" value="TreeGrafter"/>
</dbReference>
<name>A0A379LPT1_9GAMM</name>
<protein>
    <recommendedName>
        <fullName evidence="10">Succinate--CoA ligase [ADP-forming] subunit beta</fullName>
        <ecNumber evidence="10">6.2.1.5</ecNumber>
    </recommendedName>
    <alternativeName>
        <fullName evidence="10">Succinyl-CoA synthetase subunit beta</fullName>
        <shortName evidence="10">SCS-beta</shortName>
    </alternativeName>
</protein>
<dbReference type="RefSeq" id="WP_028859103.1">
    <property type="nucleotide sequence ID" value="NZ_CAJHAQ010000001.1"/>
</dbReference>
<dbReference type="PIRSF" id="PIRSF001554">
    <property type="entry name" value="SucCS_beta"/>
    <property type="match status" value="1"/>
</dbReference>
<dbReference type="NCBIfam" id="TIGR01016">
    <property type="entry name" value="sucCoAbeta"/>
    <property type="match status" value="1"/>
</dbReference>
<dbReference type="SUPFAM" id="SSF56059">
    <property type="entry name" value="Glutathione synthetase ATP-binding domain-like"/>
    <property type="match status" value="1"/>
</dbReference>
<keyword evidence="3 10" id="KW-0436">Ligase</keyword>
<dbReference type="InterPro" id="IPR017866">
    <property type="entry name" value="Succ-CoA_synthase_bsu_CS"/>
</dbReference>
<feature type="binding site" evidence="10">
    <location>
        <position position="200"/>
    </location>
    <ligand>
        <name>Mg(2+)</name>
        <dbReference type="ChEBI" id="CHEBI:18420"/>
    </ligand>
</feature>
<proteinExistence type="inferred from homology"/>
<comment type="pathway">
    <text evidence="10">Carbohydrate metabolism; tricarboxylic acid cycle; succinate from succinyl-CoA (ligase route): step 1/1.</text>
</comment>
<dbReference type="Gene3D" id="3.30.470.20">
    <property type="entry name" value="ATP-grasp fold, B domain"/>
    <property type="match status" value="1"/>
</dbReference>
<keyword evidence="13" id="KW-1185">Reference proteome</keyword>
<comment type="function">
    <text evidence="10">Succinyl-CoA synthetase functions in the citric acid cycle (TCA), coupling the hydrolysis of succinyl-CoA to the synthesis of either ATP or GTP and thus represents the only step of substrate-level phosphorylation in the TCA. The beta subunit provides nucleotide specificity of the enzyme and binds the substrate succinate, while the binding sites for coenzyme A and phosphate are found in the alpha subunit.</text>
</comment>
<evidence type="ECO:0000256" key="1">
    <source>
        <dbReference type="ARBA" id="ARBA00009182"/>
    </source>
</evidence>
<dbReference type="NCBIfam" id="NF001913">
    <property type="entry name" value="PRK00696.1"/>
    <property type="match status" value="1"/>
</dbReference>
<comment type="cofactor">
    <cofactor evidence="10">
        <name>Mg(2+)</name>
        <dbReference type="ChEBI" id="CHEBI:18420"/>
    </cofactor>
    <text evidence="10">Binds 1 Mg(2+) ion per subunit.</text>
</comment>
<dbReference type="AlphaFoldDB" id="A0A379LPT1"/>
<dbReference type="InterPro" id="IPR005809">
    <property type="entry name" value="Succ_CoA_ligase-like_bsu"/>
</dbReference>
<dbReference type="FunFam" id="3.40.50.261:FF:000001">
    <property type="entry name" value="Succinate--CoA ligase [ADP-forming] subunit beta"/>
    <property type="match status" value="1"/>
</dbReference>
<dbReference type="PANTHER" id="PTHR11815:SF10">
    <property type="entry name" value="SUCCINATE--COA LIGASE [GDP-FORMING] SUBUNIT BETA, MITOCHONDRIAL"/>
    <property type="match status" value="1"/>
</dbReference>
<evidence type="ECO:0000259" key="11">
    <source>
        <dbReference type="PROSITE" id="PS50975"/>
    </source>
</evidence>
<feature type="binding site" evidence="10">
    <location>
        <begin position="322"/>
        <end position="324"/>
    </location>
    <ligand>
        <name>substrate</name>
        <note>ligand shared with subunit alpha</note>
    </ligand>
</feature>
<keyword evidence="5 10" id="KW-0547">Nucleotide-binding</keyword>
<dbReference type="GO" id="GO:0006099">
    <property type="term" value="P:tricarboxylic acid cycle"/>
    <property type="evidence" value="ECO:0007669"/>
    <property type="project" value="UniProtKB-UniRule"/>
</dbReference>
<feature type="binding site" evidence="10">
    <location>
        <position position="102"/>
    </location>
    <ligand>
        <name>ATP</name>
        <dbReference type="ChEBI" id="CHEBI:30616"/>
    </ligand>
</feature>
<feature type="binding site" evidence="10">
    <location>
        <begin position="53"/>
        <end position="55"/>
    </location>
    <ligand>
        <name>ATP</name>
        <dbReference type="ChEBI" id="CHEBI:30616"/>
    </ligand>
</feature>
<dbReference type="GO" id="GO:0004776">
    <property type="term" value="F:succinate-CoA ligase (GDP-forming) activity"/>
    <property type="evidence" value="ECO:0007669"/>
    <property type="project" value="RHEA"/>
</dbReference>
<dbReference type="UniPathway" id="UPA00223">
    <property type="reaction ID" value="UER00999"/>
</dbReference>
<dbReference type="Pfam" id="PF00549">
    <property type="entry name" value="Ligase_CoA"/>
    <property type="match status" value="1"/>
</dbReference>
<evidence type="ECO:0000256" key="9">
    <source>
        <dbReference type="ARBA" id="ARBA00052891"/>
    </source>
</evidence>
<dbReference type="InterPro" id="IPR011761">
    <property type="entry name" value="ATP-grasp"/>
</dbReference>
<dbReference type="GO" id="GO:0005524">
    <property type="term" value="F:ATP binding"/>
    <property type="evidence" value="ECO:0007669"/>
    <property type="project" value="UniProtKB-UniRule"/>
</dbReference>
<dbReference type="InterPro" id="IPR013815">
    <property type="entry name" value="ATP_grasp_subdomain_1"/>
</dbReference>
<dbReference type="Gene3D" id="3.30.1490.20">
    <property type="entry name" value="ATP-grasp fold, A domain"/>
    <property type="match status" value="1"/>
</dbReference>